<evidence type="ECO:0000313" key="2">
    <source>
        <dbReference type="EMBL" id="CAA3022590.1"/>
    </source>
</evidence>
<dbReference type="PANTHER" id="PTHR48434:SF1">
    <property type="entry name" value="(RAPE) HYPOTHETICAL PROTEIN"/>
    <property type="match status" value="1"/>
</dbReference>
<evidence type="ECO:0000256" key="1">
    <source>
        <dbReference type="SAM" id="MobiDB-lite"/>
    </source>
</evidence>
<comment type="caution">
    <text evidence="2">The sequence shown here is derived from an EMBL/GenBank/DDBJ whole genome shotgun (WGS) entry which is preliminary data.</text>
</comment>
<feature type="compositionally biased region" description="Acidic residues" evidence="1">
    <location>
        <begin position="234"/>
        <end position="248"/>
    </location>
</feature>
<accession>A0A8S0V0J8</accession>
<gene>
    <name evidence="2" type="ORF">OLEA9_A075212</name>
</gene>
<name>A0A8S0V0J8_OLEEU</name>
<organism evidence="2 3">
    <name type="scientific">Olea europaea subsp. europaea</name>
    <dbReference type="NCBI Taxonomy" id="158383"/>
    <lineage>
        <taxon>Eukaryota</taxon>
        <taxon>Viridiplantae</taxon>
        <taxon>Streptophyta</taxon>
        <taxon>Embryophyta</taxon>
        <taxon>Tracheophyta</taxon>
        <taxon>Spermatophyta</taxon>
        <taxon>Magnoliopsida</taxon>
        <taxon>eudicotyledons</taxon>
        <taxon>Gunneridae</taxon>
        <taxon>Pentapetalae</taxon>
        <taxon>asterids</taxon>
        <taxon>lamiids</taxon>
        <taxon>Lamiales</taxon>
        <taxon>Oleaceae</taxon>
        <taxon>Oleeae</taxon>
        <taxon>Olea</taxon>
    </lineage>
</organism>
<protein>
    <submittedName>
        <fullName evidence="2">Uncharacterized protein</fullName>
    </submittedName>
</protein>
<evidence type="ECO:0000313" key="3">
    <source>
        <dbReference type="Proteomes" id="UP000594638"/>
    </source>
</evidence>
<dbReference type="Proteomes" id="UP000594638">
    <property type="component" value="Unassembled WGS sequence"/>
</dbReference>
<reference evidence="2 3" key="1">
    <citation type="submission" date="2019-12" db="EMBL/GenBank/DDBJ databases">
        <authorList>
            <person name="Alioto T."/>
            <person name="Alioto T."/>
            <person name="Gomez Garrido J."/>
        </authorList>
    </citation>
    <scope>NUCLEOTIDE SEQUENCE [LARGE SCALE GENOMIC DNA]</scope>
</reference>
<feature type="non-terminal residue" evidence="2">
    <location>
        <position position="1"/>
    </location>
</feature>
<proteinExistence type="predicted"/>
<feature type="region of interest" description="Disordered" evidence="1">
    <location>
        <begin position="225"/>
        <end position="248"/>
    </location>
</feature>
<dbReference type="PANTHER" id="PTHR48434">
    <property type="entry name" value="(RAPE) HYPOTHETICAL PROTEIN"/>
    <property type="match status" value="1"/>
</dbReference>
<feature type="non-terminal residue" evidence="2">
    <location>
        <position position="248"/>
    </location>
</feature>
<dbReference type="Gramene" id="OE9A075212T1">
    <property type="protein sequence ID" value="OE9A075212C1"/>
    <property type="gene ID" value="OE9A075212"/>
</dbReference>
<dbReference type="EMBL" id="CACTIH010009072">
    <property type="protein sequence ID" value="CAA3022590.1"/>
    <property type="molecule type" value="Genomic_DNA"/>
</dbReference>
<keyword evidence="3" id="KW-1185">Reference proteome</keyword>
<sequence length="248" mass="29979">YYETILLLTGSAIISHTPEPRDKSKIMFSKISIIRVLSYEDWGQKPWEEKRLRLSKIDFTCQETFNYFDYQNAYWFQTWFLYHGLEEQILPSLVLQGYEYFKNEAKPFLKLQENLLFQFAFNIKVSWIFCWDFFQYQNFKDDFSCQQITRRFKVKWWAKFKETNCCPKAVQAWIQEQRNLGIPKFSKKEQEDQADFLTEKQRIIAMLSKCKDPKELLEIYDQISKQGSSKTNESDQDEESQYSQETDN</sequence>
<dbReference type="AlphaFoldDB" id="A0A8S0V0J8"/>